<evidence type="ECO:0000313" key="2">
    <source>
        <dbReference type="Proteomes" id="UP000499080"/>
    </source>
</evidence>
<dbReference type="Proteomes" id="UP000499080">
    <property type="component" value="Unassembled WGS sequence"/>
</dbReference>
<keyword evidence="2" id="KW-1185">Reference proteome</keyword>
<organism evidence="1 2">
    <name type="scientific">Araneus ventricosus</name>
    <name type="common">Orbweaver spider</name>
    <name type="synonym">Epeira ventricosa</name>
    <dbReference type="NCBI Taxonomy" id="182803"/>
    <lineage>
        <taxon>Eukaryota</taxon>
        <taxon>Metazoa</taxon>
        <taxon>Ecdysozoa</taxon>
        <taxon>Arthropoda</taxon>
        <taxon>Chelicerata</taxon>
        <taxon>Arachnida</taxon>
        <taxon>Araneae</taxon>
        <taxon>Araneomorphae</taxon>
        <taxon>Entelegynae</taxon>
        <taxon>Araneoidea</taxon>
        <taxon>Araneidae</taxon>
        <taxon>Araneus</taxon>
    </lineage>
</organism>
<gene>
    <name evidence="1" type="ORF">AVEN_233742_1</name>
</gene>
<dbReference type="AlphaFoldDB" id="A0A4Y2MI02"/>
<sequence length="86" mass="9676">MYAWIEGTCWPYHALDTDTVLKKAFSNKMSSVISNVLPNKRKVSPMVQYKVKQKVQGFLKELADNSDLISGSCWVPTARAETPNRG</sequence>
<name>A0A4Y2MI02_ARAVE</name>
<dbReference type="EMBL" id="BGPR01007354">
    <property type="protein sequence ID" value="GBN26199.1"/>
    <property type="molecule type" value="Genomic_DNA"/>
</dbReference>
<accession>A0A4Y2MI02</accession>
<protein>
    <submittedName>
        <fullName evidence="1">Uncharacterized protein</fullName>
    </submittedName>
</protein>
<evidence type="ECO:0000313" key="1">
    <source>
        <dbReference type="EMBL" id="GBN26199.1"/>
    </source>
</evidence>
<reference evidence="1 2" key="1">
    <citation type="journal article" date="2019" name="Sci. Rep.">
        <title>Orb-weaving spider Araneus ventricosus genome elucidates the spidroin gene catalogue.</title>
        <authorList>
            <person name="Kono N."/>
            <person name="Nakamura H."/>
            <person name="Ohtoshi R."/>
            <person name="Moran D.A.P."/>
            <person name="Shinohara A."/>
            <person name="Yoshida Y."/>
            <person name="Fujiwara M."/>
            <person name="Mori M."/>
            <person name="Tomita M."/>
            <person name="Arakawa K."/>
        </authorList>
    </citation>
    <scope>NUCLEOTIDE SEQUENCE [LARGE SCALE GENOMIC DNA]</scope>
</reference>
<proteinExistence type="predicted"/>
<comment type="caution">
    <text evidence="1">The sequence shown here is derived from an EMBL/GenBank/DDBJ whole genome shotgun (WGS) entry which is preliminary data.</text>
</comment>